<keyword evidence="1" id="KW-0812">Transmembrane</keyword>
<evidence type="ECO:0000256" key="1">
    <source>
        <dbReference type="SAM" id="Phobius"/>
    </source>
</evidence>
<dbReference type="PANTHER" id="PTHR44757">
    <property type="entry name" value="DIGUANYLATE CYCLASE DGCP"/>
    <property type="match status" value="1"/>
</dbReference>
<dbReference type="InterPro" id="IPR035965">
    <property type="entry name" value="PAS-like_dom_sf"/>
</dbReference>
<dbReference type="Gene3D" id="3.30.450.20">
    <property type="entry name" value="PAS domain"/>
    <property type="match status" value="1"/>
</dbReference>
<dbReference type="InterPro" id="IPR001633">
    <property type="entry name" value="EAL_dom"/>
</dbReference>
<feature type="domain" description="EAL" evidence="4">
    <location>
        <begin position="540"/>
        <end position="794"/>
    </location>
</feature>
<feature type="transmembrane region" description="Helical" evidence="1">
    <location>
        <begin position="152"/>
        <end position="172"/>
    </location>
</feature>
<evidence type="ECO:0000259" key="2">
    <source>
        <dbReference type="PROSITE" id="PS50112"/>
    </source>
</evidence>
<dbReference type="Pfam" id="PF08448">
    <property type="entry name" value="PAS_4"/>
    <property type="match status" value="1"/>
</dbReference>
<dbReference type="InterPro" id="IPR000014">
    <property type="entry name" value="PAS"/>
</dbReference>
<feature type="domain" description="PAC" evidence="3">
    <location>
        <begin position="314"/>
        <end position="364"/>
    </location>
</feature>
<dbReference type="InterPro" id="IPR029787">
    <property type="entry name" value="Nucleotide_cyclase"/>
</dbReference>
<dbReference type="RefSeq" id="WP_018708912.1">
    <property type="nucleotide sequence ID" value="NZ_BOQT01000007.1"/>
</dbReference>
<proteinExistence type="predicted"/>
<accession>A0ABQ4K5M1</accession>
<dbReference type="SMART" id="SM00267">
    <property type="entry name" value="GGDEF"/>
    <property type="match status" value="1"/>
</dbReference>
<dbReference type="PROSITE" id="PS50887">
    <property type="entry name" value="GGDEF"/>
    <property type="match status" value="1"/>
</dbReference>
<dbReference type="SUPFAM" id="SSF141868">
    <property type="entry name" value="EAL domain-like"/>
    <property type="match status" value="1"/>
</dbReference>
<dbReference type="Pfam" id="PF00563">
    <property type="entry name" value="EAL"/>
    <property type="match status" value="1"/>
</dbReference>
<name>A0ABQ4K5M1_9BACI</name>
<dbReference type="EMBL" id="BOQT01000007">
    <property type="protein sequence ID" value="GIN21024.1"/>
    <property type="molecule type" value="Genomic_DNA"/>
</dbReference>
<dbReference type="CDD" id="cd01948">
    <property type="entry name" value="EAL"/>
    <property type="match status" value="1"/>
</dbReference>
<protein>
    <submittedName>
        <fullName evidence="6">Uncharacterized protein</fullName>
    </submittedName>
</protein>
<dbReference type="InterPro" id="IPR000700">
    <property type="entry name" value="PAS-assoc_C"/>
</dbReference>
<reference evidence="6 7" key="1">
    <citation type="submission" date="2021-03" db="EMBL/GenBank/DDBJ databases">
        <title>Antimicrobial resistance genes in bacteria isolated from Japanese honey, and their potential for conferring macrolide and lincosamide resistance in the American foulbrood pathogen Paenibacillus larvae.</title>
        <authorList>
            <person name="Okamoto M."/>
            <person name="Kumagai M."/>
            <person name="Kanamori H."/>
            <person name="Takamatsu D."/>
        </authorList>
    </citation>
    <scope>NUCLEOTIDE SEQUENCE [LARGE SCALE GENOMIC DNA]</scope>
    <source>
        <strain evidence="6 7">J1TS3</strain>
    </source>
</reference>
<dbReference type="Gene3D" id="3.30.70.270">
    <property type="match status" value="1"/>
</dbReference>
<feature type="transmembrane region" description="Helical" evidence="1">
    <location>
        <begin position="184"/>
        <end position="203"/>
    </location>
</feature>
<keyword evidence="7" id="KW-1185">Reference proteome</keyword>
<sequence>MNLIISTLIAVIPILIGFLLLKILREKKLSRTLFLFLFLASVWQFDVTVLYAYSFLSKESIDFWFRLLRIGSIMLSPALFHIAYSIGKEMITDNLGIAWNLLINKYVVFLFYFWSLIVYLLGWGKEGIEDIILIESDKHASFYFPIYGAHSWAFHSNVALFIVGVIACVVLILEMKNDEYRSFLFFFIIAITIGYAFGMLNIIPETMLYPSGIAVVFFAISTFVLSLRLHVQVVNKMNQALDNQRSFLQKLIDLNPNYIYAKNQDGIYTLANKAFADLHGLDSKDIIGKSDEDVEKKIPEYFSKTEFDNTDNVYATEEEIRDVRGNKKWLKTYKIPVQTAEESLVLGVSSDITELKEQEDKIRNLAYHDSLTQLPNRRLFDEDLNQAIKAAEKRDKQLALLYMDLDGFKNINDTLGHDIGDLLLIEISSLLQSVIDELKRQVRVYRIGGDEFTFIFQECSIQSVSNLAHHILDTFKKPIVVEKYSLYITPSIGISIYPDNGEHSIKLMKHADAAMYAVKEKNKNGFEFYTPEINKSLHRKMTIEKQLRMALENNEFKLNFQPQLNLRSKEISGVEALIRWNNNELGNVTPGEFISLAEETNLILPIGKWILREACLQNKKWQEQGLPPLKIAVNISMKQFNEHNFIESVSQILNETKLDPKYLELEITEGIAIMDHTFTIEKLHELKNLGVKISIDDFGTGYSSFGYLQKYPINILKIDKSFITGISNNKENAAIVKCILSLAQHLFLDVVAEGVETKADLDFLLQTTCKYAQGYYIGHPMSADTFERKFLSMK</sequence>
<dbReference type="InterPro" id="IPR043128">
    <property type="entry name" value="Rev_trsase/Diguanyl_cyclase"/>
</dbReference>
<dbReference type="NCBIfam" id="TIGR00254">
    <property type="entry name" value="GGDEF"/>
    <property type="match status" value="1"/>
</dbReference>
<dbReference type="InterPro" id="IPR052155">
    <property type="entry name" value="Biofilm_reg_signaling"/>
</dbReference>
<evidence type="ECO:0000259" key="3">
    <source>
        <dbReference type="PROSITE" id="PS50113"/>
    </source>
</evidence>
<keyword evidence="1" id="KW-1133">Transmembrane helix</keyword>
<dbReference type="SUPFAM" id="SSF55073">
    <property type="entry name" value="Nucleotide cyclase"/>
    <property type="match status" value="1"/>
</dbReference>
<feature type="transmembrane region" description="Helical" evidence="1">
    <location>
        <begin position="6"/>
        <end position="24"/>
    </location>
</feature>
<dbReference type="SUPFAM" id="SSF55785">
    <property type="entry name" value="PYP-like sensor domain (PAS domain)"/>
    <property type="match status" value="1"/>
</dbReference>
<dbReference type="PROSITE" id="PS50113">
    <property type="entry name" value="PAC"/>
    <property type="match status" value="1"/>
</dbReference>
<dbReference type="PROSITE" id="PS50883">
    <property type="entry name" value="EAL"/>
    <property type="match status" value="1"/>
</dbReference>
<evidence type="ECO:0000313" key="7">
    <source>
        <dbReference type="Proteomes" id="UP000680279"/>
    </source>
</evidence>
<evidence type="ECO:0000313" key="6">
    <source>
        <dbReference type="EMBL" id="GIN21024.1"/>
    </source>
</evidence>
<dbReference type="PANTHER" id="PTHR44757:SF2">
    <property type="entry name" value="BIOFILM ARCHITECTURE MAINTENANCE PROTEIN MBAA"/>
    <property type="match status" value="1"/>
</dbReference>
<organism evidence="6 7">
    <name type="scientific">Siminovitchia fordii</name>
    <dbReference type="NCBI Taxonomy" id="254759"/>
    <lineage>
        <taxon>Bacteria</taxon>
        <taxon>Bacillati</taxon>
        <taxon>Bacillota</taxon>
        <taxon>Bacilli</taxon>
        <taxon>Bacillales</taxon>
        <taxon>Bacillaceae</taxon>
        <taxon>Siminovitchia</taxon>
    </lineage>
</organism>
<gene>
    <name evidence="6" type="ORF">J1TS3_21580</name>
</gene>
<dbReference type="Proteomes" id="UP000680279">
    <property type="component" value="Unassembled WGS sequence"/>
</dbReference>
<feature type="domain" description="PAS" evidence="2">
    <location>
        <begin position="244"/>
        <end position="290"/>
    </location>
</feature>
<feature type="transmembrane region" description="Helical" evidence="1">
    <location>
        <begin position="67"/>
        <end position="86"/>
    </location>
</feature>
<feature type="domain" description="GGDEF" evidence="5">
    <location>
        <begin position="396"/>
        <end position="531"/>
    </location>
</feature>
<evidence type="ECO:0000259" key="5">
    <source>
        <dbReference type="PROSITE" id="PS50887"/>
    </source>
</evidence>
<dbReference type="NCBIfam" id="TIGR00229">
    <property type="entry name" value="sensory_box"/>
    <property type="match status" value="1"/>
</dbReference>
<dbReference type="Pfam" id="PF00990">
    <property type="entry name" value="GGDEF"/>
    <property type="match status" value="1"/>
</dbReference>
<dbReference type="CDD" id="cd01949">
    <property type="entry name" value="GGDEF"/>
    <property type="match status" value="1"/>
</dbReference>
<feature type="transmembrane region" description="Helical" evidence="1">
    <location>
        <begin position="98"/>
        <end position="121"/>
    </location>
</feature>
<keyword evidence="1" id="KW-0472">Membrane</keyword>
<dbReference type="Gene3D" id="3.20.20.450">
    <property type="entry name" value="EAL domain"/>
    <property type="match status" value="1"/>
</dbReference>
<evidence type="ECO:0000259" key="4">
    <source>
        <dbReference type="PROSITE" id="PS50883"/>
    </source>
</evidence>
<feature type="transmembrane region" description="Helical" evidence="1">
    <location>
        <begin position="209"/>
        <end position="229"/>
    </location>
</feature>
<dbReference type="InterPro" id="IPR013656">
    <property type="entry name" value="PAS_4"/>
</dbReference>
<dbReference type="SMART" id="SM00052">
    <property type="entry name" value="EAL"/>
    <property type="match status" value="1"/>
</dbReference>
<dbReference type="InterPro" id="IPR035919">
    <property type="entry name" value="EAL_sf"/>
</dbReference>
<feature type="transmembrane region" description="Helical" evidence="1">
    <location>
        <begin position="33"/>
        <end position="55"/>
    </location>
</feature>
<dbReference type="PROSITE" id="PS50112">
    <property type="entry name" value="PAS"/>
    <property type="match status" value="1"/>
</dbReference>
<dbReference type="InterPro" id="IPR000160">
    <property type="entry name" value="GGDEF_dom"/>
</dbReference>
<comment type="caution">
    <text evidence="6">The sequence shown here is derived from an EMBL/GenBank/DDBJ whole genome shotgun (WGS) entry which is preliminary data.</text>
</comment>